<protein>
    <submittedName>
        <fullName evidence="1">DUF2141 domain-containing protein</fullName>
    </submittedName>
</protein>
<dbReference type="Pfam" id="PF09912">
    <property type="entry name" value="DUF2141"/>
    <property type="match status" value="1"/>
</dbReference>
<proteinExistence type="predicted"/>
<organism evidence="1 2">
    <name type="scientific">Flagellimonas algicola</name>
    <dbReference type="NCBI Taxonomy" id="2583815"/>
    <lineage>
        <taxon>Bacteria</taxon>
        <taxon>Pseudomonadati</taxon>
        <taxon>Bacteroidota</taxon>
        <taxon>Flavobacteriia</taxon>
        <taxon>Flavobacteriales</taxon>
        <taxon>Flavobacteriaceae</taxon>
        <taxon>Flagellimonas</taxon>
    </lineage>
</organism>
<dbReference type="Proteomes" id="UP000751614">
    <property type="component" value="Unassembled WGS sequence"/>
</dbReference>
<dbReference type="EMBL" id="VCNI01000002">
    <property type="protein sequence ID" value="TMU55780.1"/>
    <property type="molecule type" value="Genomic_DNA"/>
</dbReference>
<reference evidence="1 2" key="1">
    <citation type="submission" date="2019-05" db="EMBL/GenBank/DDBJ databases">
        <title>Flagellimonas sp. AsT0115, sp. nov., isolated from a marine red algae, Asparagopsis taxiformis.</title>
        <authorList>
            <person name="Kim J."/>
            <person name="Jeong S.E."/>
            <person name="Jeon C.O."/>
        </authorList>
    </citation>
    <scope>NUCLEOTIDE SEQUENCE [LARGE SCALE GENOMIC DNA]</scope>
    <source>
        <strain evidence="1 2">AsT0115</strain>
    </source>
</reference>
<evidence type="ECO:0000313" key="2">
    <source>
        <dbReference type="Proteomes" id="UP000751614"/>
    </source>
</evidence>
<evidence type="ECO:0000313" key="1">
    <source>
        <dbReference type="EMBL" id="TMU55780.1"/>
    </source>
</evidence>
<dbReference type="InterPro" id="IPR018673">
    <property type="entry name" value="DUF2141"/>
</dbReference>
<comment type="caution">
    <text evidence="1">The sequence shown here is derived from an EMBL/GenBank/DDBJ whole genome shotgun (WGS) entry which is preliminary data.</text>
</comment>
<gene>
    <name evidence="1" type="ORF">FGG15_11595</name>
</gene>
<sequence>MIPMTMIAQNTISVEVSNIPSAEGKVNIAVYDSETTFLKFEGVVKASSVEAKKGKVNLKLENIPEGEYALAIFHDENGNDKLDKNWLGIPTEKVAFSKAKMKTFGPPSYRDCCFKVKGDKAISITF</sequence>
<keyword evidence="2" id="KW-1185">Reference proteome</keyword>
<name>A0ABY2WLR7_9FLAO</name>
<accession>A0ABY2WLR7</accession>